<keyword evidence="7" id="KW-1185">Reference proteome</keyword>
<dbReference type="PROSITE" id="PS50297">
    <property type="entry name" value="ANK_REP_REGION"/>
    <property type="match status" value="3"/>
</dbReference>
<dbReference type="Gene3D" id="1.10.287.1490">
    <property type="match status" value="1"/>
</dbReference>
<dbReference type="PANTHER" id="PTHR24129:SF0">
    <property type="entry name" value="ANKYCORBIN"/>
    <property type="match status" value="1"/>
</dbReference>
<dbReference type="EMBL" id="KL669410">
    <property type="protein sequence ID" value="KFW76360.1"/>
    <property type="molecule type" value="Genomic_DNA"/>
</dbReference>
<dbReference type="SMART" id="SM00248">
    <property type="entry name" value="ANK"/>
    <property type="match status" value="3"/>
</dbReference>
<feature type="repeat" description="ANK" evidence="3">
    <location>
        <begin position="39"/>
        <end position="71"/>
    </location>
</feature>
<keyword evidence="3" id="KW-0040">ANK repeat</keyword>
<dbReference type="InterPro" id="IPR042420">
    <property type="entry name" value="RAI14/UACA"/>
</dbReference>
<protein>
    <submittedName>
        <fullName evidence="6">Ankyrin repeat domain-containing protein 24</fullName>
    </submittedName>
</protein>
<dbReference type="PANTHER" id="PTHR24129">
    <property type="entry name" value="ANKYCORBIN"/>
    <property type="match status" value="1"/>
</dbReference>
<sequence length="424" mass="46425">QDWTKNDEKLLQAVDYNDAGRVTSLLLRKGLVPTKLDSEGKSAFHLAATRGNVDCLEAMLAHGVDAMTKDSSGSTALHLASKHGHPQCVSKLLQASCPVDVADGSGRTALHLAAVSGCISCSEILCDFKAPLNIKDKVRSCCSSCSSCQAVPAGYPCASLYLSVCVPLNTVHSRVCVPECPHGLWSPTNFPPVSLPSRSAPQKRSQLSRHPREDGGHRGCDVPSALVSPQTSSPSQSSVREKSSTPRKRKAPLPPLGTLSQEDRDAYEEIVRLRQERAQFLQKIRGLEQQEKQRRERAELDEGSLRSMEKQIQELEQQLAARDGEKERLGKEVEALRSRLSSLENEKENTSYDIETLQDEEGEPLEFPGAELLLSKKTLSPSAEELLATLQGQVQSLTVQNKELRDKIQARPRLSVCLSLPPLP</sequence>
<feature type="non-terminal residue" evidence="6">
    <location>
        <position position="424"/>
    </location>
</feature>
<dbReference type="GO" id="GO:0003779">
    <property type="term" value="F:actin binding"/>
    <property type="evidence" value="ECO:0007669"/>
    <property type="project" value="InterPro"/>
</dbReference>
<dbReference type="AlphaFoldDB" id="A0A093PQ31"/>
<evidence type="ECO:0000256" key="4">
    <source>
        <dbReference type="SAM" id="Coils"/>
    </source>
</evidence>
<dbReference type="Proteomes" id="UP000053258">
    <property type="component" value="Unassembled WGS sequence"/>
</dbReference>
<dbReference type="PROSITE" id="PS50088">
    <property type="entry name" value="ANK_REPEAT"/>
    <property type="match status" value="3"/>
</dbReference>
<dbReference type="STRING" id="328815.ENSMVIP00005028096"/>
<evidence type="ECO:0000256" key="5">
    <source>
        <dbReference type="SAM" id="MobiDB-lite"/>
    </source>
</evidence>
<dbReference type="Pfam" id="PF12796">
    <property type="entry name" value="Ank_2"/>
    <property type="match status" value="1"/>
</dbReference>
<evidence type="ECO:0000256" key="2">
    <source>
        <dbReference type="ARBA" id="ARBA00023054"/>
    </source>
</evidence>
<evidence type="ECO:0000313" key="7">
    <source>
        <dbReference type="Proteomes" id="UP000053258"/>
    </source>
</evidence>
<evidence type="ECO:0000256" key="1">
    <source>
        <dbReference type="ARBA" id="ARBA00022737"/>
    </source>
</evidence>
<reference evidence="6 7" key="1">
    <citation type="submission" date="2014-06" db="EMBL/GenBank/DDBJ databases">
        <title>Genome evolution of avian class.</title>
        <authorList>
            <person name="Zhang G."/>
            <person name="Li C."/>
        </authorList>
    </citation>
    <scope>NUCLEOTIDE SEQUENCE [LARGE SCALE GENOMIC DNA]</scope>
    <source>
        <strain evidence="6">BGI_N305</strain>
    </source>
</reference>
<evidence type="ECO:0000256" key="3">
    <source>
        <dbReference type="PROSITE-ProRule" id="PRU00023"/>
    </source>
</evidence>
<evidence type="ECO:0000313" key="6">
    <source>
        <dbReference type="EMBL" id="KFW76360.1"/>
    </source>
</evidence>
<feature type="non-terminal residue" evidence="6">
    <location>
        <position position="1"/>
    </location>
</feature>
<feature type="compositionally biased region" description="Polar residues" evidence="5">
    <location>
        <begin position="196"/>
        <end position="205"/>
    </location>
</feature>
<dbReference type="InterPro" id="IPR002110">
    <property type="entry name" value="Ankyrin_rpt"/>
</dbReference>
<dbReference type="InterPro" id="IPR036770">
    <property type="entry name" value="Ankyrin_rpt-contain_sf"/>
</dbReference>
<keyword evidence="2 4" id="KW-0175">Coiled coil</keyword>
<feature type="repeat" description="ANK" evidence="3">
    <location>
        <begin position="72"/>
        <end position="104"/>
    </location>
</feature>
<dbReference type="Pfam" id="PF00023">
    <property type="entry name" value="Ank"/>
    <property type="match status" value="1"/>
</dbReference>
<feature type="compositionally biased region" description="Basic and acidic residues" evidence="5">
    <location>
        <begin position="210"/>
        <end position="220"/>
    </location>
</feature>
<feature type="coiled-coil region" evidence="4">
    <location>
        <begin position="270"/>
        <end position="360"/>
    </location>
</feature>
<feature type="compositionally biased region" description="Low complexity" evidence="5">
    <location>
        <begin position="228"/>
        <end position="238"/>
    </location>
</feature>
<organism evidence="6 7">
    <name type="scientific">Manacus vitellinus</name>
    <name type="common">golden-collared manakin</name>
    <dbReference type="NCBI Taxonomy" id="328815"/>
    <lineage>
        <taxon>Eukaryota</taxon>
        <taxon>Metazoa</taxon>
        <taxon>Chordata</taxon>
        <taxon>Craniata</taxon>
        <taxon>Vertebrata</taxon>
        <taxon>Euteleostomi</taxon>
        <taxon>Archelosauria</taxon>
        <taxon>Archosauria</taxon>
        <taxon>Dinosauria</taxon>
        <taxon>Saurischia</taxon>
        <taxon>Theropoda</taxon>
        <taxon>Coelurosauria</taxon>
        <taxon>Aves</taxon>
        <taxon>Neognathae</taxon>
        <taxon>Neoaves</taxon>
        <taxon>Telluraves</taxon>
        <taxon>Australaves</taxon>
        <taxon>Passeriformes</taxon>
        <taxon>Pipridae</taxon>
        <taxon>Manacus</taxon>
    </lineage>
</organism>
<feature type="repeat" description="ANK" evidence="3">
    <location>
        <begin position="105"/>
        <end position="137"/>
    </location>
</feature>
<proteinExistence type="predicted"/>
<name>A0A093PQ31_9PASS</name>
<keyword evidence="1" id="KW-0677">Repeat</keyword>
<dbReference type="Gene3D" id="1.25.40.20">
    <property type="entry name" value="Ankyrin repeat-containing domain"/>
    <property type="match status" value="1"/>
</dbReference>
<dbReference type="SUPFAM" id="SSF48403">
    <property type="entry name" value="Ankyrin repeat"/>
    <property type="match status" value="1"/>
</dbReference>
<accession>A0A093PQ31</accession>
<feature type="region of interest" description="Disordered" evidence="5">
    <location>
        <begin position="193"/>
        <end position="262"/>
    </location>
</feature>
<gene>
    <name evidence="6" type="ORF">N305_10278</name>
</gene>
<dbReference type="OrthoDB" id="341259at2759"/>